<keyword evidence="2" id="KW-0175">Coiled coil</keyword>
<dbReference type="PANTHER" id="PTHR32347">
    <property type="entry name" value="EFFLUX SYSTEM COMPONENT YKNX-RELATED"/>
    <property type="match status" value="1"/>
</dbReference>
<sequence length="479" mass="52469">MTASQTANDATQQVRLDGRQFALLWQLSSRARAAASEKTLGFTVVNETLGLVPYRQAAWWRGDAPGHIAAVSGLPQSDPNAPYVQWLSAVCKVLARGPRSTPPDTAKVQGQPAPVLPRRPQVRTFTAEDLRADAPHLADEWSAWWPAHAAWLPLADRTGRPLGGVVFAREQAWSPVDSVLLAELGQVWAHGFEAFAPRATWRARARSALRPGRTQRRVLLALAGLCLIPVRLTVLAPADVTPQDAYVVRSPLDGVIDQLHIKPNQAVDSGTPLLSLDATTLRSRHALADKNFATAQEEYRQTAQLAVTDDRTRLDMVERQGKLDQSRVELDYTARQLARVNVNAPRAGVAIFSDPNEWTGKAVAVGEKILLLADPARVQVTAWLPVADNIDVQPGTPLTFYPKSSPLSSYDARIESVAWRAEPTPDGVLAYRVRASLHADGTQPPLGSMGTARIQGSWVPAIYYVLRRPLTQARQWLGW</sequence>
<proteinExistence type="predicted"/>
<dbReference type="SUPFAM" id="SSF111369">
    <property type="entry name" value="HlyD-like secretion proteins"/>
    <property type="match status" value="1"/>
</dbReference>
<accession>A0ABD4YMP9</accession>
<evidence type="ECO:0000256" key="2">
    <source>
        <dbReference type="ARBA" id="ARBA00023054"/>
    </source>
</evidence>
<dbReference type="GO" id="GO:0030313">
    <property type="term" value="C:cell envelope"/>
    <property type="evidence" value="ECO:0007669"/>
    <property type="project" value="UniProtKB-SubCell"/>
</dbReference>
<reference evidence="3 4" key="1">
    <citation type="submission" date="2022-09" db="EMBL/GenBank/DDBJ databases">
        <title>Intensive care unit water sources are persistently colonized with multi-drug resistant bacteria and are the site of extensive horizontal gene transfer of antibiotic resistance genes.</title>
        <authorList>
            <person name="Diorio-Toth L."/>
        </authorList>
    </citation>
    <scope>NUCLEOTIDE SEQUENCE [LARGE SCALE GENOMIC DNA]</scope>
    <source>
        <strain evidence="3 4">GD03967</strain>
    </source>
</reference>
<evidence type="ECO:0000313" key="3">
    <source>
        <dbReference type="EMBL" id="MDH1176436.1"/>
    </source>
</evidence>
<dbReference type="Proteomes" id="UP001158644">
    <property type="component" value="Unassembled WGS sequence"/>
</dbReference>
<comment type="caution">
    <text evidence="3">The sequence shown here is derived from an EMBL/GenBank/DDBJ whole genome shotgun (WGS) entry which is preliminary data.</text>
</comment>
<evidence type="ECO:0000256" key="1">
    <source>
        <dbReference type="ARBA" id="ARBA00004196"/>
    </source>
</evidence>
<evidence type="ECO:0000313" key="4">
    <source>
        <dbReference type="Proteomes" id="UP001158644"/>
    </source>
</evidence>
<dbReference type="RefSeq" id="WP_279988597.1">
    <property type="nucleotide sequence ID" value="NZ_JAOBZK010000001.1"/>
</dbReference>
<dbReference type="Gene3D" id="1.10.287.470">
    <property type="entry name" value="Helix hairpin bin"/>
    <property type="match status" value="1"/>
</dbReference>
<dbReference type="EMBL" id="JAOBZK010000001">
    <property type="protein sequence ID" value="MDH1176436.1"/>
    <property type="molecule type" value="Genomic_DNA"/>
</dbReference>
<dbReference type="PANTHER" id="PTHR32347:SF23">
    <property type="entry name" value="BLL5650 PROTEIN"/>
    <property type="match status" value="1"/>
</dbReference>
<dbReference type="InterPro" id="IPR050465">
    <property type="entry name" value="UPF0194_transport"/>
</dbReference>
<protein>
    <submittedName>
        <fullName evidence="3">HlyD family efflux transporter periplasmic adaptor subunit</fullName>
    </submittedName>
</protein>
<comment type="subcellular location">
    <subcellularLocation>
        <location evidence="1">Cell envelope</location>
    </subcellularLocation>
</comment>
<gene>
    <name evidence="3" type="ORF">N5C72_00035</name>
</gene>
<dbReference type="Gene3D" id="2.40.50.100">
    <property type="match status" value="1"/>
</dbReference>
<organism evidence="3 4">
    <name type="scientific">Achromobacter mucicolens</name>
    <dbReference type="NCBI Taxonomy" id="1389922"/>
    <lineage>
        <taxon>Bacteria</taxon>
        <taxon>Pseudomonadati</taxon>
        <taxon>Pseudomonadota</taxon>
        <taxon>Betaproteobacteria</taxon>
        <taxon>Burkholderiales</taxon>
        <taxon>Alcaligenaceae</taxon>
        <taxon>Achromobacter</taxon>
    </lineage>
</organism>
<dbReference type="AlphaFoldDB" id="A0ABD4YMP9"/>
<name>A0ABD4YMP9_9BURK</name>